<name>E1YI08_9BACT</name>
<reference evidence="2" key="1">
    <citation type="journal article" date="2011" name="Environ. Microbiol.">
        <title>Genomic insights into the metabolic potential of the polycyclic aromatic hydrocarbon degrading sulfate-reducing Deltaproteobacterium N47.</title>
        <authorList>
            <person name="Bergmann F."/>
            <person name="Selesi D."/>
            <person name="Weinmaier T."/>
            <person name="Tischler P."/>
            <person name="Rattei T."/>
            <person name="Meckenstock R.U."/>
        </authorList>
    </citation>
    <scope>NUCLEOTIDE SEQUENCE</scope>
</reference>
<dbReference type="InterPro" id="IPR011767">
    <property type="entry name" value="GLR_AS"/>
</dbReference>
<dbReference type="SUPFAM" id="SSF52833">
    <property type="entry name" value="Thioredoxin-like"/>
    <property type="match status" value="1"/>
</dbReference>
<dbReference type="InterPro" id="IPR036249">
    <property type="entry name" value="Thioredoxin-like_sf"/>
</dbReference>
<dbReference type="PROSITE" id="PS51354">
    <property type="entry name" value="GLUTAREDOXIN_2"/>
    <property type="match status" value="1"/>
</dbReference>
<dbReference type="AlphaFoldDB" id="E1YI08"/>
<accession>E1YI08</accession>
<dbReference type="EMBL" id="FR695874">
    <property type="protein sequence ID" value="CBX30277.1"/>
    <property type="molecule type" value="Genomic_DNA"/>
</dbReference>
<organism evidence="2">
    <name type="scientific">uncultured Desulfobacterium sp</name>
    <dbReference type="NCBI Taxonomy" id="201089"/>
    <lineage>
        <taxon>Bacteria</taxon>
        <taxon>Pseudomonadati</taxon>
        <taxon>Thermodesulfobacteriota</taxon>
        <taxon>Desulfobacteria</taxon>
        <taxon>Desulfobacterales</taxon>
        <taxon>Desulfobacteriaceae</taxon>
        <taxon>Desulfobacterium</taxon>
        <taxon>environmental samples</taxon>
    </lineage>
</organism>
<dbReference type="InterPro" id="IPR002109">
    <property type="entry name" value="Glutaredoxin"/>
</dbReference>
<dbReference type="Pfam" id="PF00462">
    <property type="entry name" value="Glutaredoxin"/>
    <property type="match status" value="1"/>
</dbReference>
<gene>
    <name evidence="2" type="ORF">N47_D30860</name>
</gene>
<evidence type="ECO:0000313" key="2">
    <source>
        <dbReference type="EMBL" id="CBX30277.1"/>
    </source>
</evidence>
<evidence type="ECO:0000259" key="1">
    <source>
        <dbReference type="Pfam" id="PF00462"/>
    </source>
</evidence>
<protein>
    <recommendedName>
        <fullName evidence="1">Glutaredoxin domain-containing protein</fullName>
    </recommendedName>
</protein>
<proteinExistence type="predicted"/>
<sequence length="84" mass="9884">MLKVYAAKWCPHCVKTIQFLKDNYIEFNYIEIEEQTQDVIKIVADANGGDWIVPTLEFNGCWRPGKIYKENELRKDLKEMGVIM</sequence>
<feature type="domain" description="Glutaredoxin" evidence="1">
    <location>
        <begin position="3"/>
        <end position="44"/>
    </location>
</feature>
<dbReference type="PROSITE" id="PS00195">
    <property type="entry name" value="GLUTAREDOXIN_1"/>
    <property type="match status" value="1"/>
</dbReference>
<dbReference type="Gene3D" id="3.40.30.10">
    <property type="entry name" value="Glutaredoxin"/>
    <property type="match status" value="1"/>
</dbReference>